<dbReference type="KEGG" id="tut:107361832"/>
<dbReference type="PANTHER" id="PTHR11774">
    <property type="entry name" value="GERANYLGERANYL TRANSFERASE TYPE BETA SUBUNIT"/>
    <property type="match status" value="1"/>
</dbReference>
<proteinExistence type="inferred from homology"/>
<comment type="cofactor">
    <cofactor evidence="9">
        <name>Zn(2+)</name>
        <dbReference type="ChEBI" id="CHEBI:29105"/>
    </cofactor>
    <text evidence="9">Binds 1 zinc ion per subunit.</text>
</comment>
<keyword evidence="7" id="KW-0677">Repeat</keyword>
<dbReference type="CDD" id="cd02893">
    <property type="entry name" value="FTase"/>
    <property type="match status" value="1"/>
</dbReference>
<dbReference type="OMA" id="MLYWIAN"/>
<keyword evidence="8 9" id="KW-0862">Zinc</keyword>
<evidence type="ECO:0000313" key="12">
    <source>
        <dbReference type="Proteomes" id="UP000015104"/>
    </source>
</evidence>
<comment type="subunit">
    <text evidence="9">Heterodimer of an alpha and a beta subunit.</text>
</comment>
<name>T1JTI4_TETUR</name>
<dbReference type="InterPro" id="IPR045089">
    <property type="entry name" value="PGGT1B-like"/>
</dbReference>
<evidence type="ECO:0000256" key="4">
    <source>
        <dbReference type="ARBA" id="ARBA00022602"/>
    </source>
</evidence>
<dbReference type="EnsemblMetazoa" id="tetur01g14260.1">
    <property type="protein sequence ID" value="tetur01g14260.1"/>
    <property type="gene ID" value="tetur01g14260"/>
</dbReference>
<keyword evidence="5 9" id="KW-0808">Transferase</keyword>
<dbReference type="STRING" id="32264.T1JTI4"/>
<protein>
    <recommendedName>
        <fullName evidence="3 9">Protein farnesyltransferase subunit beta</fullName>
        <shortName evidence="9">FTase-beta</shortName>
        <ecNumber evidence="2 9">2.5.1.58</ecNumber>
    </recommendedName>
</protein>
<comment type="function">
    <text evidence="9">Catalyzes the transfer of a farnesyl moiety from farnesyl diphosphate to a cysteine at the fourth position from the C-terminus of several proteins. The beta subunit is responsible for peptide-binding.</text>
</comment>
<dbReference type="Pfam" id="PF00432">
    <property type="entry name" value="Prenyltrans"/>
    <property type="match status" value="1"/>
</dbReference>
<dbReference type="SUPFAM" id="SSF48239">
    <property type="entry name" value="Terpenoid cyclases/Protein prenyltransferases"/>
    <property type="match status" value="1"/>
</dbReference>
<dbReference type="eggNOG" id="KOG0365">
    <property type="taxonomic scope" value="Eukaryota"/>
</dbReference>
<sequence>MMSSDIDEPEQWDTIDNSLRCCQPDFPLFASSEKFPTKTSSEEHKVLMKILKCYRQARTRFSANPDQLELNRSQISSWLMGGLFQPDVFYQSLDAAKPWMIYWIIHSIYLLGEDALLNNSHHDVITFLNRCCRLDGGYGGGPDQIPHLATTYGAINALVTLCDTEALQSIDRAALYKFLMKMRQPNGSFIMHEDGESDVRGIYCAAAVAYITGINTPELFEGSAEWILKCQTYEGGFGAMPDEEAHGGYSFCALAALTLFGKAHQCDLKALLRWTVMKQKPIEGGFCGRTNKLVDGCYSFWQAAAIVIIESHLAKQNSHVLNYRRWTFNQQALQEYLLCCCQSPRGGLIDKPGRVPDFYHTCYDLSGLSIAQFAFIEDMVVGSSTNKLVPVHPVFNLTMKSVSFANDFFKSNPFVVQNDVTN</sequence>
<dbReference type="HOGENOM" id="CLU_028946_0_0_1"/>
<dbReference type="InterPro" id="IPR026872">
    <property type="entry name" value="FTB"/>
</dbReference>
<dbReference type="EMBL" id="CAEY01000481">
    <property type="status" value="NOT_ANNOTATED_CDS"/>
    <property type="molecule type" value="Genomic_DNA"/>
</dbReference>
<evidence type="ECO:0000256" key="2">
    <source>
        <dbReference type="ARBA" id="ARBA00012702"/>
    </source>
</evidence>
<reference evidence="11" key="2">
    <citation type="submission" date="2015-06" db="UniProtKB">
        <authorList>
            <consortium name="EnsemblMetazoa"/>
        </authorList>
    </citation>
    <scope>IDENTIFICATION</scope>
</reference>
<dbReference type="EC" id="2.5.1.58" evidence="2 9"/>
<dbReference type="GO" id="GO:0008270">
    <property type="term" value="F:zinc ion binding"/>
    <property type="evidence" value="ECO:0007669"/>
    <property type="project" value="UniProtKB-UniRule"/>
</dbReference>
<dbReference type="AlphaFoldDB" id="T1JTI4"/>
<accession>T1JTI4</accession>
<dbReference type="OrthoDB" id="10261146at2759"/>
<evidence type="ECO:0000256" key="6">
    <source>
        <dbReference type="ARBA" id="ARBA00022723"/>
    </source>
</evidence>
<keyword evidence="6 9" id="KW-0479">Metal-binding</keyword>
<evidence type="ECO:0000256" key="5">
    <source>
        <dbReference type="ARBA" id="ARBA00022679"/>
    </source>
</evidence>
<comment type="catalytic activity">
    <reaction evidence="9">
        <text>L-cysteinyl-[protein] + (2E,6E)-farnesyl diphosphate = S-(2E,6E)-farnesyl-L-cysteinyl-[protein] + diphosphate</text>
        <dbReference type="Rhea" id="RHEA:13345"/>
        <dbReference type="Rhea" id="RHEA-COMP:10131"/>
        <dbReference type="Rhea" id="RHEA-COMP:11535"/>
        <dbReference type="ChEBI" id="CHEBI:29950"/>
        <dbReference type="ChEBI" id="CHEBI:33019"/>
        <dbReference type="ChEBI" id="CHEBI:86019"/>
        <dbReference type="ChEBI" id="CHEBI:175763"/>
    </reaction>
</comment>
<keyword evidence="4 9" id="KW-0637">Prenyltransferase</keyword>
<dbReference type="Gene3D" id="1.50.10.20">
    <property type="match status" value="1"/>
</dbReference>
<dbReference type="InterPro" id="IPR001330">
    <property type="entry name" value="Prenyltrans"/>
</dbReference>
<reference evidence="12" key="1">
    <citation type="submission" date="2011-08" db="EMBL/GenBank/DDBJ databases">
        <authorList>
            <person name="Rombauts S."/>
        </authorList>
    </citation>
    <scope>NUCLEOTIDE SEQUENCE</scope>
    <source>
        <strain evidence="12">London</strain>
    </source>
</reference>
<dbReference type="Proteomes" id="UP000015104">
    <property type="component" value="Unassembled WGS sequence"/>
</dbReference>
<evidence type="ECO:0000256" key="7">
    <source>
        <dbReference type="ARBA" id="ARBA00022737"/>
    </source>
</evidence>
<dbReference type="GO" id="GO:0005965">
    <property type="term" value="C:protein farnesyltransferase complex"/>
    <property type="evidence" value="ECO:0007669"/>
    <property type="project" value="UniProtKB-UniRule"/>
</dbReference>
<comment type="similarity">
    <text evidence="1 9">Belongs to the protein prenyltransferase subunit beta family.</text>
</comment>
<evidence type="ECO:0000259" key="10">
    <source>
        <dbReference type="Pfam" id="PF00432"/>
    </source>
</evidence>
<keyword evidence="12" id="KW-1185">Reference proteome</keyword>
<evidence type="ECO:0000256" key="3">
    <source>
        <dbReference type="ARBA" id="ARBA00015798"/>
    </source>
</evidence>
<dbReference type="GO" id="GO:0097354">
    <property type="term" value="P:prenylation"/>
    <property type="evidence" value="ECO:0007669"/>
    <property type="project" value="UniProtKB-UniRule"/>
</dbReference>
<gene>
    <name evidence="11" type="primary">107361832</name>
</gene>
<organism evidence="11 12">
    <name type="scientific">Tetranychus urticae</name>
    <name type="common">Two-spotted spider mite</name>
    <dbReference type="NCBI Taxonomy" id="32264"/>
    <lineage>
        <taxon>Eukaryota</taxon>
        <taxon>Metazoa</taxon>
        <taxon>Ecdysozoa</taxon>
        <taxon>Arthropoda</taxon>
        <taxon>Chelicerata</taxon>
        <taxon>Arachnida</taxon>
        <taxon>Acari</taxon>
        <taxon>Acariformes</taxon>
        <taxon>Trombidiformes</taxon>
        <taxon>Prostigmata</taxon>
        <taxon>Eleutherengona</taxon>
        <taxon>Raphignathae</taxon>
        <taxon>Tetranychoidea</taxon>
        <taxon>Tetranychidae</taxon>
        <taxon>Tetranychus</taxon>
    </lineage>
</organism>
<dbReference type="InterPro" id="IPR008930">
    <property type="entry name" value="Terpenoid_cyclase/PrenylTrfase"/>
</dbReference>
<evidence type="ECO:0000256" key="1">
    <source>
        <dbReference type="ARBA" id="ARBA00010497"/>
    </source>
</evidence>
<evidence type="ECO:0000313" key="11">
    <source>
        <dbReference type="EnsemblMetazoa" id="tetur01g14260.1"/>
    </source>
</evidence>
<dbReference type="GO" id="GO:0004660">
    <property type="term" value="F:protein farnesyltransferase activity"/>
    <property type="evidence" value="ECO:0007669"/>
    <property type="project" value="UniProtKB-UniRule"/>
</dbReference>
<evidence type="ECO:0000256" key="9">
    <source>
        <dbReference type="RuleBase" id="RU365056"/>
    </source>
</evidence>
<feature type="domain" description="Prenyltransferase alpha-alpha toroid" evidence="10">
    <location>
        <begin position="72"/>
        <end position="397"/>
    </location>
</feature>
<evidence type="ECO:0000256" key="8">
    <source>
        <dbReference type="ARBA" id="ARBA00022833"/>
    </source>
</evidence>
<dbReference type="PANTHER" id="PTHR11774:SF6">
    <property type="entry name" value="PROTEIN FARNESYLTRANSFERASE SUBUNIT BETA"/>
    <property type="match status" value="1"/>
</dbReference>